<dbReference type="InterPro" id="IPR026506">
    <property type="entry name" value="GDPGP"/>
</dbReference>
<reference evidence="2 3" key="1">
    <citation type="submission" date="2008-07" db="EMBL/GenBank/DDBJ databases">
        <authorList>
            <person name="El-Sayed N."/>
            <person name="Caler E."/>
            <person name="Inman J."/>
            <person name="Amedeo P."/>
            <person name="Hass B."/>
            <person name="Wortman J."/>
        </authorList>
    </citation>
    <scope>NUCLEOTIDE SEQUENCE [LARGE SCALE GENOMIC DNA]</scope>
    <source>
        <strain evidence="3">ATCC 50983 / TXsc</strain>
    </source>
</reference>
<dbReference type="GO" id="GO:0005085">
    <property type="term" value="F:guanyl-nucleotide exchange factor activity"/>
    <property type="evidence" value="ECO:0007669"/>
    <property type="project" value="UniProtKB-KW"/>
</dbReference>
<dbReference type="RefSeq" id="XP_002784223.1">
    <property type="nucleotide sequence ID" value="XM_002784177.1"/>
</dbReference>
<dbReference type="InterPro" id="IPR058866">
    <property type="entry name" value="GDPGP1_N"/>
</dbReference>
<evidence type="ECO:0000313" key="3">
    <source>
        <dbReference type="Proteomes" id="UP000007800"/>
    </source>
</evidence>
<organism evidence="3">
    <name type="scientific">Perkinsus marinus (strain ATCC 50983 / TXsc)</name>
    <dbReference type="NCBI Taxonomy" id="423536"/>
    <lineage>
        <taxon>Eukaryota</taxon>
        <taxon>Sar</taxon>
        <taxon>Alveolata</taxon>
        <taxon>Perkinsozoa</taxon>
        <taxon>Perkinsea</taxon>
        <taxon>Perkinsida</taxon>
        <taxon>Perkinsidae</taxon>
        <taxon>Perkinsus</taxon>
    </lineage>
</organism>
<name>C5KHF7_PERM5</name>
<dbReference type="Pfam" id="PF26217">
    <property type="entry name" value="GDPGP1_N"/>
    <property type="match status" value="1"/>
</dbReference>
<dbReference type="SUPFAM" id="SSF54197">
    <property type="entry name" value="HIT-like"/>
    <property type="match status" value="1"/>
</dbReference>
<dbReference type="EMBL" id="GG673069">
    <property type="protein sequence ID" value="EER16019.1"/>
    <property type="molecule type" value="Genomic_DNA"/>
</dbReference>
<dbReference type="GeneID" id="9061006"/>
<dbReference type="GO" id="GO:0006006">
    <property type="term" value="P:glucose metabolic process"/>
    <property type="evidence" value="ECO:0007669"/>
    <property type="project" value="TreeGrafter"/>
</dbReference>
<dbReference type="GO" id="GO:0000166">
    <property type="term" value="F:nucleotide binding"/>
    <property type="evidence" value="ECO:0007669"/>
    <property type="project" value="UniProtKB-KW"/>
</dbReference>
<dbReference type="PANTHER" id="PTHR20884">
    <property type="entry name" value="GDP-D-GLUCOSE PHOSPHORYLASE 1"/>
    <property type="match status" value="1"/>
</dbReference>
<dbReference type="AlphaFoldDB" id="C5KHF7"/>
<dbReference type="GO" id="GO:0016787">
    <property type="term" value="F:hydrolase activity"/>
    <property type="evidence" value="ECO:0007669"/>
    <property type="project" value="UniProtKB-KW"/>
</dbReference>
<dbReference type="InParanoid" id="C5KHF7"/>
<dbReference type="GO" id="GO:0080048">
    <property type="term" value="F:GDP-D-glucose phosphorylase activity"/>
    <property type="evidence" value="ECO:0007669"/>
    <property type="project" value="UniProtKB-EC"/>
</dbReference>
<feature type="domain" description="GDPGP1-like N-terminal" evidence="1">
    <location>
        <begin position="15"/>
        <end position="190"/>
    </location>
</feature>
<evidence type="ECO:0000313" key="2">
    <source>
        <dbReference type="EMBL" id="EER16019.1"/>
    </source>
</evidence>
<dbReference type="Gene3D" id="3.30.428.10">
    <property type="entry name" value="HIT-like"/>
    <property type="match status" value="1"/>
</dbReference>
<dbReference type="GO" id="GO:0005737">
    <property type="term" value="C:cytoplasm"/>
    <property type="evidence" value="ECO:0007669"/>
    <property type="project" value="UniProtKB-SubCell"/>
</dbReference>
<sequence length="224" mass="25175">MSAELNFDDGWQNRILRIWDELAQDKTGPFRSTLAGYRVSSIGGSRHFFKGIHLLRTDRKRKTKHEGNRERATCECLTQRPFAVEDFNFTHVRDDEIIGKFPASGFRPYPRSGTFGVGAHALLVNVSPLAYGHCLLCPDHKACRPQVLSLDALKLAVAFARASDADRGDMKVMFNSLGAWASVNHLHFHVFWPSGRQDLDSSTGLTPLQYHSTQQSVFWTLEGA</sequence>
<dbReference type="Proteomes" id="UP000007800">
    <property type="component" value="Unassembled WGS sequence"/>
</dbReference>
<protein>
    <recommendedName>
        <fullName evidence="1">GDPGP1-like N-terminal domain-containing protein</fullName>
    </recommendedName>
</protein>
<dbReference type="PANTHER" id="PTHR20884:SF8">
    <property type="entry name" value="GDP-D-GLUCOSE PHOSPHORYLASE 1"/>
    <property type="match status" value="1"/>
</dbReference>
<proteinExistence type="predicted"/>
<dbReference type="OrthoDB" id="445236at2759"/>
<gene>
    <name evidence="2" type="ORF">Pmar_PMAR003481</name>
</gene>
<evidence type="ECO:0000259" key="1">
    <source>
        <dbReference type="Pfam" id="PF26217"/>
    </source>
</evidence>
<keyword evidence="3" id="KW-1185">Reference proteome</keyword>
<accession>C5KHF7</accession>
<dbReference type="InterPro" id="IPR036265">
    <property type="entry name" value="HIT-like_sf"/>
</dbReference>